<gene>
    <name evidence="1" type="ORF">QO014_001287</name>
</gene>
<reference evidence="1 2" key="1">
    <citation type="submission" date="2023-07" db="EMBL/GenBank/DDBJ databases">
        <title>Genomic Encyclopedia of Type Strains, Phase IV (KMG-IV): sequencing the most valuable type-strain genomes for metagenomic binning, comparative biology and taxonomic classification.</title>
        <authorList>
            <person name="Goeker M."/>
        </authorList>
    </citation>
    <scope>NUCLEOTIDE SEQUENCE [LARGE SCALE GENOMIC DNA]</scope>
    <source>
        <strain evidence="1 2">B6-8</strain>
    </source>
</reference>
<evidence type="ECO:0000313" key="2">
    <source>
        <dbReference type="Proteomes" id="UP001241603"/>
    </source>
</evidence>
<sequence>MTINQDQPCWSVEAVQRLRELANARLPPEIISAAMHIPVIDIRRKAAELGVSLEIDRATN</sequence>
<dbReference type="EMBL" id="JAUSVO010000002">
    <property type="protein sequence ID" value="MDQ0436902.1"/>
    <property type="molecule type" value="Genomic_DNA"/>
</dbReference>
<proteinExistence type="predicted"/>
<protein>
    <submittedName>
        <fullName evidence="1">Uncharacterized protein</fullName>
    </submittedName>
</protein>
<dbReference type="RefSeq" id="WP_266347843.1">
    <property type="nucleotide sequence ID" value="NZ_JAPKNG010000002.1"/>
</dbReference>
<name>A0ABU0H4E7_9HYPH</name>
<accession>A0ABU0H4E7</accession>
<keyword evidence="2" id="KW-1185">Reference proteome</keyword>
<comment type="caution">
    <text evidence="1">The sequence shown here is derived from an EMBL/GenBank/DDBJ whole genome shotgun (WGS) entry which is preliminary data.</text>
</comment>
<dbReference type="Proteomes" id="UP001241603">
    <property type="component" value="Unassembled WGS sequence"/>
</dbReference>
<organism evidence="1 2">
    <name type="scientific">Kaistia dalseonensis</name>
    <dbReference type="NCBI Taxonomy" id="410840"/>
    <lineage>
        <taxon>Bacteria</taxon>
        <taxon>Pseudomonadati</taxon>
        <taxon>Pseudomonadota</taxon>
        <taxon>Alphaproteobacteria</taxon>
        <taxon>Hyphomicrobiales</taxon>
        <taxon>Kaistiaceae</taxon>
        <taxon>Kaistia</taxon>
    </lineage>
</organism>
<evidence type="ECO:0000313" key="1">
    <source>
        <dbReference type="EMBL" id="MDQ0436902.1"/>
    </source>
</evidence>